<accession>A0A8S5TRM4</accession>
<sequence length="43" mass="5103">MEKQQKKEPYGAITFMDGTEKDVYSEAELWEDQDKPVALRAYY</sequence>
<evidence type="ECO:0000313" key="1">
    <source>
        <dbReference type="EMBL" id="DAF84845.1"/>
    </source>
</evidence>
<name>A0A8S5TRM4_9CAUD</name>
<dbReference type="EMBL" id="BK015910">
    <property type="protein sequence ID" value="DAF84845.1"/>
    <property type="molecule type" value="Genomic_DNA"/>
</dbReference>
<reference evidence="1" key="1">
    <citation type="journal article" date="2021" name="Proc. Natl. Acad. Sci. U.S.A.">
        <title>A Catalog of Tens of Thousands of Viruses from Human Metagenomes Reveals Hidden Associations with Chronic Diseases.</title>
        <authorList>
            <person name="Tisza M.J."/>
            <person name="Buck C.B."/>
        </authorList>
    </citation>
    <scope>NUCLEOTIDE SEQUENCE</scope>
    <source>
        <strain evidence="1">Ct1SN28</strain>
    </source>
</reference>
<organism evidence="1">
    <name type="scientific">Siphoviridae sp. ct1SN28</name>
    <dbReference type="NCBI Taxonomy" id="2825308"/>
    <lineage>
        <taxon>Viruses</taxon>
        <taxon>Duplodnaviria</taxon>
        <taxon>Heunggongvirae</taxon>
        <taxon>Uroviricota</taxon>
        <taxon>Caudoviricetes</taxon>
    </lineage>
</organism>
<proteinExistence type="predicted"/>
<protein>
    <submittedName>
        <fullName evidence="1">Uncharacterized protein</fullName>
    </submittedName>
</protein>